<organism evidence="1 2">
    <name type="scientific">Anas platyrhynchos</name>
    <name type="common">Mallard</name>
    <name type="synonym">Anas boschas</name>
    <dbReference type="NCBI Taxonomy" id="8839"/>
    <lineage>
        <taxon>Eukaryota</taxon>
        <taxon>Metazoa</taxon>
        <taxon>Chordata</taxon>
        <taxon>Craniata</taxon>
        <taxon>Vertebrata</taxon>
        <taxon>Euteleostomi</taxon>
        <taxon>Archelosauria</taxon>
        <taxon>Archosauria</taxon>
        <taxon>Dinosauria</taxon>
        <taxon>Saurischia</taxon>
        <taxon>Theropoda</taxon>
        <taxon>Coelurosauria</taxon>
        <taxon>Aves</taxon>
        <taxon>Neognathae</taxon>
        <taxon>Galloanserae</taxon>
        <taxon>Anseriformes</taxon>
        <taxon>Anatidae</taxon>
        <taxon>Anatinae</taxon>
        <taxon>Anas</taxon>
    </lineage>
</organism>
<dbReference type="EMBL" id="KB744212">
    <property type="protein sequence ID" value="EOA95663.1"/>
    <property type="molecule type" value="Genomic_DNA"/>
</dbReference>
<gene>
    <name evidence="1" type="ORF">Anapl_12070</name>
</gene>
<sequence>MVLLTFSVSSETTAVKHSTWSANAWSTCQCPEGGCPVWGTATDGTAHGVGSQRSSLYSCMSLQTYQPKLKLSAVCIVSDFPYYKVTLHVLYKRHNIRVMLDGYVETFIVNVQIKPFGDQERKYKFVSKYLRSLTVYASHNAKQQSAYKKSSSGLSDICLLSNTGCSEILPISFVVKEKN</sequence>
<dbReference type="AlphaFoldDB" id="R0KQX8"/>
<evidence type="ECO:0000313" key="1">
    <source>
        <dbReference type="EMBL" id="EOA95663.1"/>
    </source>
</evidence>
<dbReference type="Proteomes" id="UP000296049">
    <property type="component" value="Unassembled WGS sequence"/>
</dbReference>
<reference evidence="2" key="1">
    <citation type="journal article" date="2013" name="Nat. Genet.">
        <title>The duck genome and transcriptome provide insight into an avian influenza virus reservoir species.</title>
        <authorList>
            <person name="Huang Y."/>
            <person name="Li Y."/>
            <person name="Burt D.W."/>
            <person name="Chen H."/>
            <person name="Zhang Y."/>
            <person name="Qian W."/>
            <person name="Kim H."/>
            <person name="Gan S."/>
            <person name="Zhao Y."/>
            <person name="Li J."/>
            <person name="Yi K."/>
            <person name="Feng H."/>
            <person name="Zhu P."/>
            <person name="Li B."/>
            <person name="Liu Q."/>
            <person name="Fairley S."/>
            <person name="Magor K.E."/>
            <person name="Du Z."/>
            <person name="Hu X."/>
            <person name="Goodman L."/>
            <person name="Tafer H."/>
            <person name="Vignal A."/>
            <person name="Lee T."/>
            <person name="Kim K.W."/>
            <person name="Sheng Z."/>
            <person name="An Y."/>
            <person name="Searle S."/>
            <person name="Herrero J."/>
            <person name="Groenen M.A."/>
            <person name="Crooijmans R.P."/>
            <person name="Faraut T."/>
            <person name="Cai Q."/>
            <person name="Webster R.G."/>
            <person name="Aldridge J.R."/>
            <person name="Warren W.C."/>
            <person name="Bartschat S."/>
            <person name="Kehr S."/>
            <person name="Marz M."/>
            <person name="Stadler P.F."/>
            <person name="Smith J."/>
            <person name="Kraus R.H."/>
            <person name="Zhao Y."/>
            <person name="Ren L."/>
            <person name="Fei J."/>
            <person name="Morisson M."/>
            <person name="Kaiser P."/>
            <person name="Griffin D.K."/>
            <person name="Rao M."/>
            <person name="Pitel F."/>
            <person name="Wang J."/>
            <person name="Li N."/>
        </authorList>
    </citation>
    <scope>NUCLEOTIDE SEQUENCE [LARGE SCALE GENOMIC DNA]</scope>
</reference>
<evidence type="ECO:0000313" key="2">
    <source>
        <dbReference type="Proteomes" id="UP000296049"/>
    </source>
</evidence>
<accession>R0KQX8</accession>
<keyword evidence="2" id="KW-1185">Reference proteome</keyword>
<name>R0KQX8_ANAPL</name>
<protein>
    <submittedName>
        <fullName evidence="1">Uncharacterized protein</fullName>
    </submittedName>
</protein>
<proteinExistence type="predicted"/>